<protein>
    <submittedName>
        <fullName evidence="7">Manganese transport protein</fullName>
    </submittedName>
</protein>
<evidence type="ECO:0000256" key="6">
    <source>
        <dbReference type="SAM" id="Phobius"/>
    </source>
</evidence>
<keyword evidence="5 6" id="KW-0472">Membrane</keyword>
<keyword evidence="2" id="KW-0813">Transport</keyword>
<evidence type="ECO:0000256" key="4">
    <source>
        <dbReference type="ARBA" id="ARBA00022989"/>
    </source>
</evidence>
<dbReference type="GO" id="GO:0005886">
    <property type="term" value="C:plasma membrane"/>
    <property type="evidence" value="ECO:0007669"/>
    <property type="project" value="TreeGrafter"/>
</dbReference>
<dbReference type="GO" id="GO:0015086">
    <property type="term" value="F:cadmium ion transmembrane transporter activity"/>
    <property type="evidence" value="ECO:0007669"/>
    <property type="project" value="TreeGrafter"/>
</dbReference>
<proteinExistence type="predicted"/>
<gene>
    <name evidence="7" type="ORF">SAMN04515672_2261</name>
</gene>
<organism evidence="7 8">
    <name type="scientific">Natronorubrum texcoconense</name>
    <dbReference type="NCBI Taxonomy" id="1095776"/>
    <lineage>
        <taxon>Archaea</taxon>
        <taxon>Methanobacteriati</taxon>
        <taxon>Methanobacteriota</taxon>
        <taxon>Stenosarchaea group</taxon>
        <taxon>Halobacteria</taxon>
        <taxon>Halobacteriales</taxon>
        <taxon>Natrialbaceae</taxon>
        <taxon>Natronorubrum</taxon>
    </lineage>
</organism>
<keyword evidence="8" id="KW-1185">Reference proteome</keyword>
<feature type="transmembrane region" description="Helical" evidence="6">
    <location>
        <begin position="49"/>
        <end position="72"/>
    </location>
</feature>
<feature type="transmembrane region" description="Helical" evidence="6">
    <location>
        <begin position="337"/>
        <end position="355"/>
    </location>
</feature>
<dbReference type="STRING" id="1095776.SAMN04515672_2261"/>
<feature type="transmembrane region" description="Helical" evidence="6">
    <location>
        <begin position="430"/>
        <end position="451"/>
    </location>
</feature>
<reference evidence="8" key="1">
    <citation type="submission" date="2016-10" db="EMBL/GenBank/DDBJ databases">
        <authorList>
            <person name="Varghese N."/>
            <person name="Submissions S."/>
        </authorList>
    </citation>
    <scope>NUCLEOTIDE SEQUENCE [LARGE SCALE GENOMIC DNA]</scope>
    <source>
        <strain evidence="8">B4,CECT 8067,JCM 17497</strain>
    </source>
</reference>
<dbReference type="PANTHER" id="PTHR11706:SF33">
    <property type="entry name" value="NATURAL RESISTANCE-ASSOCIATED MACROPHAGE PROTEIN 2"/>
    <property type="match status" value="1"/>
</dbReference>
<dbReference type="GO" id="GO:0034755">
    <property type="term" value="P:iron ion transmembrane transport"/>
    <property type="evidence" value="ECO:0007669"/>
    <property type="project" value="TreeGrafter"/>
</dbReference>
<dbReference type="RefSeq" id="WP_090305836.1">
    <property type="nucleotide sequence ID" value="NZ_FNFE01000002.1"/>
</dbReference>
<feature type="transmembrane region" description="Helical" evidence="6">
    <location>
        <begin position="294"/>
        <end position="317"/>
    </location>
</feature>
<dbReference type="GO" id="GO:0005384">
    <property type="term" value="F:manganese ion transmembrane transporter activity"/>
    <property type="evidence" value="ECO:0007669"/>
    <property type="project" value="TreeGrafter"/>
</dbReference>
<dbReference type="OrthoDB" id="327373at2157"/>
<comment type="subcellular location">
    <subcellularLocation>
        <location evidence="1">Membrane</location>
        <topology evidence="1">Multi-pass membrane protein</topology>
    </subcellularLocation>
</comment>
<feature type="transmembrane region" description="Helical" evidence="6">
    <location>
        <begin position="140"/>
        <end position="160"/>
    </location>
</feature>
<feature type="transmembrane region" description="Helical" evidence="6">
    <location>
        <begin position="243"/>
        <end position="268"/>
    </location>
</feature>
<accession>A0A1G8YQC1</accession>
<dbReference type="PANTHER" id="PTHR11706">
    <property type="entry name" value="SOLUTE CARRIER PROTEIN FAMILY 11 MEMBER"/>
    <property type="match status" value="1"/>
</dbReference>
<dbReference type="InterPro" id="IPR001046">
    <property type="entry name" value="NRAMP_fam"/>
</dbReference>
<evidence type="ECO:0000256" key="5">
    <source>
        <dbReference type="ARBA" id="ARBA00023136"/>
    </source>
</evidence>
<evidence type="ECO:0000256" key="2">
    <source>
        <dbReference type="ARBA" id="ARBA00022448"/>
    </source>
</evidence>
<feature type="transmembrane region" description="Helical" evidence="6">
    <location>
        <begin position="93"/>
        <end position="113"/>
    </location>
</feature>
<keyword evidence="3 6" id="KW-0812">Transmembrane</keyword>
<sequence length="458" mass="46867">MATESKSSGSWGVGRVGSYLERLGPTWLDGAIAAGPATMVSLLVAGASFGYALLWVVVLSAILGTVGQYLAMRLGLLTEAGIVAVVEEHLGSFWAWVLVVDAVLAAGLAQLVIMKTLADVSATVVETAGVGISALADPRLWGVTWAVILALGLAGGGYRLAEIGAKVLVSLVVLAFVASLFVVPIDPAAAASGLAPEMPAGVGGAVVAAGVLGGAVHITLLTMQSYTMRARGWTEGDRDIATFDVVSSMLVAFGIFSLAVFLVAASVLPDAGVDPATLDAIRAAEVLGPVAGEYATWLFLAGLLGAAVSTLGGNTIVPPYLLADKLGWEQSVEDSRYRGAIVAVALVSAVGAFLEGAFFELLVLVLAFGLVGTPFVLAVILYLLNDPDVVPETNSHLLNLGGLALFAIASVLAGEFVLEELETVTEPTSAFVVAFAVAMALAIVGLVGRYVRERFGAE</sequence>
<evidence type="ECO:0000256" key="3">
    <source>
        <dbReference type="ARBA" id="ARBA00022692"/>
    </source>
</evidence>
<evidence type="ECO:0000256" key="1">
    <source>
        <dbReference type="ARBA" id="ARBA00004141"/>
    </source>
</evidence>
<dbReference type="Proteomes" id="UP000198882">
    <property type="component" value="Unassembled WGS sequence"/>
</dbReference>
<feature type="transmembrane region" description="Helical" evidence="6">
    <location>
        <begin position="396"/>
        <end position="418"/>
    </location>
</feature>
<feature type="transmembrane region" description="Helical" evidence="6">
    <location>
        <begin position="205"/>
        <end position="223"/>
    </location>
</feature>
<name>A0A1G8YQC1_9EURY</name>
<dbReference type="AlphaFoldDB" id="A0A1G8YQC1"/>
<dbReference type="EMBL" id="FNFE01000002">
    <property type="protein sequence ID" value="SDK04946.1"/>
    <property type="molecule type" value="Genomic_DNA"/>
</dbReference>
<evidence type="ECO:0000313" key="8">
    <source>
        <dbReference type="Proteomes" id="UP000198882"/>
    </source>
</evidence>
<evidence type="ECO:0000313" key="7">
    <source>
        <dbReference type="EMBL" id="SDK04946.1"/>
    </source>
</evidence>
<feature type="transmembrane region" description="Helical" evidence="6">
    <location>
        <begin position="361"/>
        <end position="384"/>
    </location>
</feature>
<feature type="transmembrane region" description="Helical" evidence="6">
    <location>
        <begin position="167"/>
        <end position="185"/>
    </location>
</feature>
<keyword evidence="4 6" id="KW-1133">Transmembrane helix</keyword>
<dbReference type="Pfam" id="PF01566">
    <property type="entry name" value="Nramp"/>
    <property type="match status" value="1"/>
</dbReference>